<sequence>MTAAQARVWKECATNMPWLNAAHRLLLRQVCILAARMETGEPLSVSSTHALSAMLSKLGATPTDESKVSHSQDEQDADERFFH</sequence>
<evidence type="ECO:0000313" key="5">
    <source>
        <dbReference type="Proteomes" id="UP000784064"/>
    </source>
</evidence>
<dbReference type="Proteomes" id="UP000749453">
    <property type="component" value="Unassembled WGS sequence"/>
</dbReference>
<evidence type="ECO:0000313" key="3">
    <source>
        <dbReference type="EMBL" id="MBM9939793.1"/>
    </source>
</evidence>
<evidence type="ECO:0000313" key="2">
    <source>
        <dbReference type="EMBL" id="MBM9912747.1"/>
    </source>
</evidence>
<name>A0AAW4GDJ7_9GAMM</name>
<dbReference type="AlphaFoldDB" id="A0AAW4GDJ7"/>
<evidence type="ECO:0000256" key="1">
    <source>
        <dbReference type="SAM" id="MobiDB-lite"/>
    </source>
</evidence>
<evidence type="ECO:0000313" key="4">
    <source>
        <dbReference type="Proteomes" id="UP000749453"/>
    </source>
</evidence>
<reference evidence="2" key="2">
    <citation type="submission" date="2021-01" db="EMBL/GenBank/DDBJ databases">
        <authorList>
            <person name="Yu Y."/>
        </authorList>
    </citation>
    <scope>NUCLEOTIDE SEQUENCE</scope>
    <source>
        <strain evidence="2">As-5</strain>
        <strain evidence="3">As-6</strain>
    </source>
</reference>
<feature type="compositionally biased region" description="Basic and acidic residues" evidence="1">
    <location>
        <begin position="64"/>
        <end position="83"/>
    </location>
</feature>
<dbReference type="EMBL" id="JAFFTB010000029">
    <property type="protein sequence ID" value="MBM9939793.1"/>
    <property type="molecule type" value="Genomic_DNA"/>
</dbReference>
<reference evidence="4" key="1">
    <citation type="submission" date="2021-01" db="EMBL/GenBank/DDBJ databases">
        <title>Stenotrophomonas maltophilia.</title>
        <authorList>
            <person name="Yu Y."/>
        </authorList>
    </citation>
    <scope>NUCLEOTIDE SEQUENCE [LARGE SCALE GENOMIC DNA]</scope>
    <source>
        <strain evidence="4">As-6</strain>
    </source>
</reference>
<dbReference type="Proteomes" id="UP000784064">
    <property type="component" value="Unassembled WGS sequence"/>
</dbReference>
<organism evidence="2 5">
    <name type="scientific">Stenotrophomonas lactitubi</name>
    <dbReference type="NCBI Taxonomy" id="2045214"/>
    <lineage>
        <taxon>Bacteria</taxon>
        <taxon>Pseudomonadati</taxon>
        <taxon>Pseudomonadota</taxon>
        <taxon>Gammaproteobacteria</taxon>
        <taxon>Lysobacterales</taxon>
        <taxon>Lysobacteraceae</taxon>
        <taxon>Stenotrophomonas</taxon>
    </lineage>
</organism>
<protein>
    <recommendedName>
        <fullName evidence="6">MarR family transcriptional regulator</fullName>
    </recommendedName>
</protein>
<proteinExistence type="predicted"/>
<feature type="region of interest" description="Disordered" evidence="1">
    <location>
        <begin position="60"/>
        <end position="83"/>
    </location>
</feature>
<gene>
    <name evidence="2" type="ORF">JJW18_04610</name>
    <name evidence="3" type="ORF">JJW19_16800</name>
</gene>
<keyword evidence="4" id="KW-1185">Reference proteome</keyword>
<evidence type="ECO:0008006" key="6">
    <source>
        <dbReference type="Google" id="ProtNLM"/>
    </source>
</evidence>
<accession>A0AAW4GDJ7</accession>
<dbReference type="EMBL" id="JAFFTA010000004">
    <property type="protein sequence ID" value="MBM9912747.1"/>
    <property type="molecule type" value="Genomic_DNA"/>
</dbReference>
<comment type="caution">
    <text evidence="2">The sequence shown here is derived from an EMBL/GenBank/DDBJ whole genome shotgun (WGS) entry which is preliminary data.</text>
</comment>